<accession>A0A8T2J5B6</accession>
<organism evidence="3 4">
    <name type="scientific">Hymenochirus boettgeri</name>
    <name type="common">Congo dwarf clawed frog</name>
    <dbReference type="NCBI Taxonomy" id="247094"/>
    <lineage>
        <taxon>Eukaryota</taxon>
        <taxon>Metazoa</taxon>
        <taxon>Chordata</taxon>
        <taxon>Craniata</taxon>
        <taxon>Vertebrata</taxon>
        <taxon>Euteleostomi</taxon>
        <taxon>Amphibia</taxon>
        <taxon>Batrachia</taxon>
        <taxon>Anura</taxon>
        <taxon>Pipoidea</taxon>
        <taxon>Pipidae</taxon>
        <taxon>Pipinae</taxon>
        <taxon>Hymenochirus</taxon>
    </lineage>
</organism>
<gene>
    <name evidence="3" type="ORF">GDO86_004938</name>
</gene>
<feature type="non-terminal residue" evidence="3">
    <location>
        <position position="269"/>
    </location>
</feature>
<evidence type="ECO:0000313" key="3">
    <source>
        <dbReference type="EMBL" id="KAG8438558.1"/>
    </source>
</evidence>
<name>A0A8T2J5B6_9PIPI</name>
<feature type="region of interest" description="Disordered" evidence="1">
    <location>
        <begin position="121"/>
        <end position="224"/>
    </location>
</feature>
<sequence length="269" mass="29496">AVGNLAISEVDPDGNFVRIVNESPDHEEDLGRFILQQNISGHPMSLYRFPPKTRLMAVSAVTVWATAANVSHQPPHNLLWKEMDKFLAEPRCTTVLCKPNGQAIAWYSAARGHSGCIVVPKTPQTQGPPLPETEPMKQVTEEPRNRQKWENEPVLLRREKPPPVMLPPSSSPWTQNAASPTHPDFSPISPSRKEKEGRRNGTNRNLSTGRSLANGRGPTQSAGTSCKGILYLGFSSPSGSILHKYFGNSSYDIRLASHVSLTPALLPNV</sequence>
<feature type="domain" description="LTD" evidence="2">
    <location>
        <begin position="1"/>
        <end position="111"/>
    </location>
</feature>
<dbReference type="PANTHER" id="PTHR47012:SF1">
    <property type="entry name" value="LAMIN TAIL DOMAIN-CONTAINING PROTEIN 1"/>
    <property type="match status" value="1"/>
</dbReference>
<evidence type="ECO:0000313" key="4">
    <source>
        <dbReference type="Proteomes" id="UP000812440"/>
    </source>
</evidence>
<protein>
    <recommendedName>
        <fullName evidence="2">LTD domain-containing protein</fullName>
    </recommendedName>
</protein>
<dbReference type="GO" id="GO:0005737">
    <property type="term" value="C:cytoplasm"/>
    <property type="evidence" value="ECO:0007669"/>
    <property type="project" value="TreeGrafter"/>
</dbReference>
<evidence type="ECO:0000259" key="2">
    <source>
        <dbReference type="PROSITE" id="PS51841"/>
    </source>
</evidence>
<dbReference type="EMBL" id="JAACNH010000006">
    <property type="protein sequence ID" value="KAG8438558.1"/>
    <property type="molecule type" value="Genomic_DNA"/>
</dbReference>
<dbReference type="Proteomes" id="UP000812440">
    <property type="component" value="Chromosome 3"/>
</dbReference>
<dbReference type="Gene3D" id="2.60.40.1260">
    <property type="entry name" value="Lamin Tail domain"/>
    <property type="match status" value="1"/>
</dbReference>
<feature type="compositionally biased region" description="Polar residues" evidence="1">
    <location>
        <begin position="200"/>
        <end position="224"/>
    </location>
</feature>
<dbReference type="GO" id="GO:0005635">
    <property type="term" value="C:nuclear envelope"/>
    <property type="evidence" value="ECO:0007669"/>
    <property type="project" value="TreeGrafter"/>
</dbReference>
<dbReference type="OrthoDB" id="102442at2759"/>
<comment type="caution">
    <text evidence="3">The sequence shown here is derived from an EMBL/GenBank/DDBJ whole genome shotgun (WGS) entry which is preliminary data.</text>
</comment>
<proteinExistence type="predicted"/>
<dbReference type="InterPro" id="IPR042840">
    <property type="entry name" value="LMNTD1"/>
</dbReference>
<dbReference type="Pfam" id="PF00932">
    <property type="entry name" value="LTD"/>
    <property type="match status" value="1"/>
</dbReference>
<dbReference type="InterPro" id="IPR001322">
    <property type="entry name" value="Lamin_tail_dom"/>
</dbReference>
<dbReference type="AlphaFoldDB" id="A0A8T2J5B6"/>
<evidence type="ECO:0000256" key="1">
    <source>
        <dbReference type="SAM" id="MobiDB-lite"/>
    </source>
</evidence>
<feature type="compositionally biased region" description="Basic and acidic residues" evidence="1">
    <location>
        <begin position="139"/>
        <end position="161"/>
    </location>
</feature>
<reference evidence="3" key="1">
    <citation type="thesis" date="2020" institute="ProQuest LLC" country="789 East Eisenhower Parkway, Ann Arbor, MI, USA">
        <title>Comparative Genomics and Chromosome Evolution.</title>
        <authorList>
            <person name="Mudd A.B."/>
        </authorList>
    </citation>
    <scope>NUCLEOTIDE SEQUENCE</scope>
    <source>
        <strain evidence="3">Female2</strain>
        <tissue evidence="3">Blood</tissue>
    </source>
</reference>
<dbReference type="PROSITE" id="PS51841">
    <property type="entry name" value="LTD"/>
    <property type="match status" value="1"/>
</dbReference>
<dbReference type="PANTHER" id="PTHR47012">
    <property type="entry name" value="LAMIN TAIL DOMAIN-CONTAINING PROTEIN 1"/>
    <property type="match status" value="1"/>
</dbReference>
<keyword evidence="4" id="KW-1185">Reference proteome</keyword>
<dbReference type="SUPFAM" id="SSF74853">
    <property type="entry name" value="Lamin A/C globular tail domain"/>
    <property type="match status" value="1"/>
</dbReference>
<dbReference type="InterPro" id="IPR036415">
    <property type="entry name" value="Lamin_tail_dom_sf"/>
</dbReference>